<evidence type="ECO:0000313" key="5">
    <source>
        <dbReference type="EMBL" id="APZ52801.1"/>
    </source>
</evidence>
<sequence>MSKRPEKPAPRRSRPVQLADTIKEWVVEHELRAGDRLPGEAELMARYGRSKGTVREAMRILEAQGLVETRTGPGGGSFVGEVTGERARALLANYFYFRDLSISDIYQMRKLLEPEVAAELAGRLDAEQLAALEAVISEYPLPARDTEEERRQHVSSLKFHALLASYADNPLLAFVVEFMAQILTELTVWRRLYEPHNRPLWQKGRSYQIELVDALRKGDASRARAIMRAHMEVAETLMKEQEARVLRRFIAE</sequence>
<dbReference type="Proteomes" id="UP000187059">
    <property type="component" value="Chromosome"/>
</dbReference>
<dbReference type="InterPro" id="IPR011711">
    <property type="entry name" value="GntR_C"/>
</dbReference>
<dbReference type="EMBL" id="CP015093">
    <property type="protein sequence ID" value="APZ52801.1"/>
    <property type="molecule type" value="Genomic_DNA"/>
</dbReference>
<dbReference type="SMART" id="SM00345">
    <property type="entry name" value="HTH_GNTR"/>
    <property type="match status" value="1"/>
</dbReference>
<dbReference type="PROSITE" id="PS50949">
    <property type="entry name" value="HTH_GNTR"/>
    <property type="match status" value="1"/>
</dbReference>
<dbReference type="PANTHER" id="PTHR43537:SF5">
    <property type="entry name" value="UXU OPERON TRANSCRIPTIONAL REGULATOR"/>
    <property type="match status" value="1"/>
</dbReference>
<dbReference type="Gene3D" id="1.20.120.530">
    <property type="entry name" value="GntR ligand-binding domain-like"/>
    <property type="match status" value="1"/>
</dbReference>
<feature type="domain" description="HTH gntR-type" evidence="4">
    <location>
        <begin position="12"/>
        <end position="82"/>
    </location>
</feature>
<dbReference type="Gene3D" id="1.10.10.10">
    <property type="entry name" value="Winged helix-like DNA-binding domain superfamily/Winged helix DNA-binding domain"/>
    <property type="match status" value="1"/>
</dbReference>
<dbReference type="Pfam" id="PF07729">
    <property type="entry name" value="FCD"/>
    <property type="match status" value="1"/>
</dbReference>
<gene>
    <name evidence="5" type="ORF">Ga0080574_TMP2467</name>
</gene>
<evidence type="ECO:0000313" key="6">
    <source>
        <dbReference type="Proteomes" id="UP000187059"/>
    </source>
</evidence>
<dbReference type="InterPro" id="IPR036390">
    <property type="entry name" value="WH_DNA-bd_sf"/>
</dbReference>
<dbReference type="PANTHER" id="PTHR43537">
    <property type="entry name" value="TRANSCRIPTIONAL REGULATOR, GNTR FAMILY"/>
    <property type="match status" value="1"/>
</dbReference>
<dbReference type="KEGG" id="paby:Ga0080574_TMP2467"/>
<dbReference type="GO" id="GO:0003700">
    <property type="term" value="F:DNA-binding transcription factor activity"/>
    <property type="evidence" value="ECO:0007669"/>
    <property type="project" value="InterPro"/>
</dbReference>
<dbReference type="RefSeq" id="WP_237219372.1">
    <property type="nucleotide sequence ID" value="NZ_CP015093.1"/>
</dbReference>
<dbReference type="InterPro" id="IPR000524">
    <property type="entry name" value="Tscrpt_reg_HTH_GntR"/>
</dbReference>
<evidence type="ECO:0000256" key="1">
    <source>
        <dbReference type="ARBA" id="ARBA00023015"/>
    </source>
</evidence>
<dbReference type="Pfam" id="PF00392">
    <property type="entry name" value="GntR"/>
    <property type="match status" value="1"/>
</dbReference>
<dbReference type="GO" id="GO:0003677">
    <property type="term" value="F:DNA binding"/>
    <property type="evidence" value="ECO:0007669"/>
    <property type="project" value="UniProtKB-KW"/>
</dbReference>
<reference evidence="5 6" key="1">
    <citation type="submission" date="2016-04" db="EMBL/GenBank/DDBJ databases">
        <title>Deep-sea bacteria in the southern Pacific.</title>
        <authorList>
            <person name="Tang K."/>
        </authorList>
    </citation>
    <scope>NUCLEOTIDE SEQUENCE [LARGE SCALE GENOMIC DNA]</scope>
    <source>
        <strain evidence="5 6">JLT2014</strain>
    </source>
</reference>
<dbReference type="SUPFAM" id="SSF48008">
    <property type="entry name" value="GntR ligand-binding domain-like"/>
    <property type="match status" value="1"/>
</dbReference>
<dbReference type="InterPro" id="IPR036388">
    <property type="entry name" value="WH-like_DNA-bd_sf"/>
</dbReference>
<dbReference type="PRINTS" id="PR00035">
    <property type="entry name" value="HTHGNTR"/>
</dbReference>
<name>A0A1P8UTT8_9RHOB</name>
<proteinExistence type="predicted"/>
<evidence type="ECO:0000259" key="4">
    <source>
        <dbReference type="PROSITE" id="PS50949"/>
    </source>
</evidence>
<organism evidence="5 6">
    <name type="scientific">Salipiger abyssi</name>
    <dbReference type="NCBI Taxonomy" id="1250539"/>
    <lineage>
        <taxon>Bacteria</taxon>
        <taxon>Pseudomonadati</taxon>
        <taxon>Pseudomonadota</taxon>
        <taxon>Alphaproteobacteria</taxon>
        <taxon>Rhodobacterales</taxon>
        <taxon>Roseobacteraceae</taxon>
        <taxon>Salipiger</taxon>
    </lineage>
</organism>
<dbReference type="InterPro" id="IPR008920">
    <property type="entry name" value="TF_FadR/GntR_C"/>
</dbReference>
<accession>A0A1P8UTT8</accession>
<evidence type="ECO:0000256" key="3">
    <source>
        <dbReference type="ARBA" id="ARBA00023163"/>
    </source>
</evidence>
<keyword evidence="2" id="KW-0238">DNA-binding</keyword>
<protein>
    <submittedName>
        <fullName evidence="5">Transcriptional regulator</fullName>
    </submittedName>
</protein>
<keyword evidence="1" id="KW-0805">Transcription regulation</keyword>
<dbReference type="AlphaFoldDB" id="A0A1P8UTT8"/>
<keyword evidence="6" id="KW-1185">Reference proteome</keyword>
<dbReference type="CDD" id="cd07377">
    <property type="entry name" value="WHTH_GntR"/>
    <property type="match status" value="1"/>
</dbReference>
<dbReference type="SUPFAM" id="SSF46785">
    <property type="entry name" value="Winged helix' DNA-binding domain"/>
    <property type="match status" value="1"/>
</dbReference>
<dbReference type="SMART" id="SM00895">
    <property type="entry name" value="FCD"/>
    <property type="match status" value="1"/>
</dbReference>
<dbReference type="STRING" id="1250539.Ga0080574_TMP2467"/>
<keyword evidence="3" id="KW-0804">Transcription</keyword>
<evidence type="ECO:0000256" key="2">
    <source>
        <dbReference type="ARBA" id="ARBA00023125"/>
    </source>
</evidence>